<evidence type="ECO:0000256" key="2">
    <source>
        <dbReference type="SAM" id="MobiDB-lite"/>
    </source>
</evidence>
<feature type="region of interest" description="Disordered" evidence="2">
    <location>
        <begin position="1"/>
        <end position="58"/>
    </location>
</feature>
<feature type="region of interest" description="Disordered" evidence="2">
    <location>
        <begin position="79"/>
        <end position="134"/>
    </location>
</feature>
<gene>
    <name evidence="3" type="ORF">DSTB1V02_LOCUS14093</name>
</gene>
<feature type="compositionally biased region" description="Low complexity" evidence="2">
    <location>
        <begin position="152"/>
        <end position="178"/>
    </location>
</feature>
<feature type="compositionally biased region" description="Low complexity" evidence="2">
    <location>
        <begin position="224"/>
        <end position="236"/>
    </location>
</feature>
<keyword evidence="4" id="KW-1185">Reference proteome</keyword>
<evidence type="ECO:0000256" key="1">
    <source>
        <dbReference type="ARBA" id="ARBA00006725"/>
    </source>
</evidence>
<feature type="compositionally biased region" description="Low complexity" evidence="2">
    <location>
        <begin position="79"/>
        <end position="96"/>
    </location>
</feature>
<proteinExistence type="inferred from homology"/>
<dbReference type="PANTHER" id="PTHR22227">
    <property type="entry name" value="FAMILY WITH SEQUENCE SIMILARITY 122B ISOFORM X1"/>
    <property type="match status" value="1"/>
</dbReference>
<protein>
    <submittedName>
        <fullName evidence="3">Uncharacterized protein</fullName>
    </submittedName>
</protein>
<feature type="region of interest" description="Disordered" evidence="2">
    <location>
        <begin position="152"/>
        <end position="236"/>
    </location>
</feature>
<sequence length="236" mass="24229">MSQSWEDLSLAENLEGSKSGRKSLTDPLHLNIGSSGWSSGGGSGQSSPSQRMPPAAAAIGVGQRPLSYSPAPYYPIRSINFSPSSSPSPTRKSFTPGRSLSPISLRPSQFPSSGVKRKSEAESPLGLGATPPKRVLAGGLLIPQSHHTLLNSLSSSSTLSPAGQSVSSESTSSLDSPSPGCAFRPVSAESADVHMADSGDSAVHMADSGDSTGTADPCFQVMDSQSQSPQSSDVRL</sequence>
<evidence type="ECO:0000313" key="4">
    <source>
        <dbReference type="Proteomes" id="UP000677054"/>
    </source>
</evidence>
<evidence type="ECO:0000313" key="3">
    <source>
        <dbReference type="EMBL" id="CAD7254347.1"/>
    </source>
</evidence>
<organism evidence="3">
    <name type="scientific">Darwinula stevensoni</name>
    <dbReference type="NCBI Taxonomy" id="69355"/>
    <lineage>
        <taxon>Eukaryota</taxon>
        <taxon>Metazoa</taxon>
        <taxon>Ecdysozoa</taxon>
        <taxon>Arthropoda</taxon>
        <taxon>Crustacea</taxon>
        <taxon>Oligostraca</taxon>
        <taxon>Ostracoda</taxon>
        <taxon>Podocopa</taxon>
        <taxon>Podocopida</taxon>
        <taxon>Darwinulocopina</taxon>
        <taxon>Darwinuloidea</taxon>
        <taxon>Darwinulidae</taxon>
        <taxon>Darwinula</taxon>
    </lineage>
</organism>
<name>A0A7R9AI42_9CRUS</name>
<dbReference type="EMBL" id="LR908684">
    <property type="protein sequence ID" value="CAD7254347.1"/>
    <property type="molecule type" value="Genomic_DNA"/>
</dbReference>
<dbReference type="Proteomes" id="UP000677054">
    <property type="component" value="Unassembled WGS sequence"/>
</dbReference>
<dbReference type="EMBL" id="CAJPEV010009166">
    <property type="protein sequence ID" value="CAG0905568.1"/>
    <property type="molecule type" value="Genomic_DNA"/>
</dbReference>
<comment type="similarity">
    <text evidence="1">Belongs to the FAM122 family.</text>
</comment>
<reference evidence="3" key="1">
    <citation type="submission" date="2020-11" db="EMBL/GenBank/DDBJ databases">
        <authorList>
            <person name="Tran Van P."/>
        </authorList>
    </citation>
    <scope>NUCLEOTIDE SEQUENCE</scope>
</reference>
<dbReference type="AlphaFoldDB" id="A0A7R9AI42"/>
<dbReference type="InterPro" id="IPR026716">
    <property type="entry name" value="PBIR1/2/3"/>
</dbReference>
<dbReference type="GO" id="GO:0004865">
    <property type="term" value="F:protein serine/threonine phosphatase inhibitor activity"/>
    <property type="evidence" value="ECO:0007669"/>
    <property type="project" value="InterPro"/>
</dbReference>
<dbReference type="PANTHER" id="PTHR22227:SF6">
    <property type="entry name" value="FAMILY WITH SEQUENCE SIMILARITY 122B ISOFORM X1"/>
    <property type="match status" value="1"/>
</dbReference>
<accession>A0A7R9AI42</accession>